<dbReference type="Proteomes" id="UP000800039">
    <property type="component" value="Unassembled WGS sequence"/>
</dbReference>
<evidence type="ECO:0000313" key="2">
    <source>
        <dbReference type="EMBL" id="KAF1849715.1"/>
    </source>
</evidence>
<organism evidence="2 3">
    <name type="scientific">Cucurbitaria berberidis CBS 394.84</name>
    <dbReference type="NCBI Taxonomy" id="1168544"/>
    <lineage>
        <taxon>Eukaryota</taxon>
        <taxon>Fungi</taxon>
        <taxon>Dikarya</taxon>
        <taxon>Ascomycota</taxon>
        <taxon>Pezizomycotina</taxon>
        <taxon>Dothideomycetes</taxon>
        <taxon>Pleosporomycetidae</taxon>
        <taxon>Pleosporales</taxon>
        <taxon>Pleosporineae</taxon>
        <taxon>Cucurbitariaceae</taxon>
        <taxon>Cucurbitaria</taxon>
    </lineage>
</organism>
<evidence type="ECO:0000313" key="3">
    <source>
        <dbReference type="Proteomes" id="UP000800039"/>
    </source>
</evidence>
<dbReference type="Gene3D" id="3.30.420.40">
    <property type="match status" value="2"/>
</dbReference>
<name>A0A9P4GQZ1_9PLEO</name>
<dbReference type="Gene3D" id="3.90.640.10">
    <property type="entry name" value="Actin, Chain A, domain 4"/>
    <property type="match status" value="1"/>
</dbReference>
<dbReference type="InterPro" id="IPR043129">
    <property type="entry name" value="ATPase_NBD"/>
</dbReference>
<comment type="caution">
    <text evidence="2">The sequence shown here is derived from an EMBL/GenBank/DDBJ whole genome shotgun (WGS) entry which is preliminary data.</text>
</comment>
<protein>
    <recommendedName>
        <fullName evidence="4">Actin-like ATPase domain-containing protein</fullName>
    </recommendedName>
</protein>
<gene>
    <name evidence="2" type="ORF">K460DRAFT_360566</name>
</gene>
<dbReference type="PANTHER" id="PTHR42749:SF8">
    <property type="entry name" value="HSP70 FAMILY PROTEIN (AFU_ORTHOLOGUE AFUA_3G13740)"/>
    <property type="match status" value="1"/>
</dbReference>
<evidence type="ECO:0000256" key="1">
    <source>
        <dbReference type="SAM" id="MobiDB-lite"/>
    </source>
</evidence>
<keyword evidence="3" id="KW-1185">Reference proteome</keyword>
<dbReference type="OrthoDB" id="2963168at2759"/>
<dbReference type="EMBL" id="ML976614">
    <property type="protein sequence ID" value="KAF1849715.1"/>
    <property type="molecule type" value="Genomic_DNA"/>
</dbReference>
<dbReference type="RefSeq" id="XP_040792278.1">
    <property type="nucleotide sequence ID" value="XM_040932296.1"/>
</dbReference>
<dbReference type="SUPFAM" id="SSF53067">
    <property type="entry name" value="Actin-like ATPase domain"/>
    <property type="match status" value="2"/>
</dbReference>
<evidence type="ECO:0008006" key="4">
    <source>
        <dbReference type="Google" id="ProtNLM"/>
    </source>
</evidence>
<accession>A0A9P4GQZ1</accession>
<feature type="region of interest" description="Disordered" evidence="1">
    <location>
        <begin position="137"/>
        <end position="171"/>
    </location>
</feature>
<sequence>MARATRSSGVIYDHFDPGPEPTLEEYSQDTDVEMTVEEDAQDTGEGDVMEHDPISNIEENRIIVAIDFGTTFSSVAYAVLPWGMPAERVDIQMVNCIGNYPGYEPPSGVPDVRQDVPTELWYDDGLLGAQKGHYNNAADEYRPADSDDEDPSSSDNDNSESGQSQFEDDGGLEANAENQHKKARTTAATQYWGFGVQKRLSMTDIPRDDARPLRRFKLNLDRKEETEDVRTDLRMILKSLTRRKIIKSPTDIYAHYLTHLLRHTKEQLLLSNELKPEMFVQFVLCVPAKWPMNACRIMQNALEEAVQESGLAERANCSLHDLFLISEPEAAAECILAEARSELYRAETVVIVDAGGGTVDAVTYQCDNDEPLRLSAEVVAPCSKLCGASYINERLEQKLLQKLAKETYLVKNGKTLKSIVQAKTTAFEDCQKRTFDTNNRKGQLVSIYIDDLRENPHKDFYQNRIILKHSTVRRLFKDSLEGVTDVLDNQLELAESLGHRVSKVIVTGGFGQSPSLQSHLKPYLEGRMMVTNRRMDLIVPNNPSTAVARGAVLRALNKRFGPSRITQCSYGFLISEPYEPETFKEHRETKCRINKADGERYVDETIKWVIQAGERVENRQVFTSNVKHTFPITRKRLECKEQLWMSDHRHPLHYRKGHPLNKGAEQVGSIVADLTFLKDEGLIEPQLPSFFSTHSSSQKHWEAYYEVAMIVEARSMRFEARWPVPEDLREGQKQRVLAMKLVGIAAAFPPGTA</sequence>
<feature type="region of interest" description="Disordered" evidence="1">
    <location>
        <begin position="1"/>
        <end position="21"/>
    </location>
</feature>
<dbReference type="CDD" id="cd10170">
    <property type="entry name" value="ASKHA_NBD_HSP70"/>
    <property type="match status" value="1"/>
</dbReference>
<proteinExistence type="predicted"/>
<dbReference type="PANTHER" id="PTHR42749">
    <property type="entry name" value="CELL SHAPE-DETERMINING PROTEIN MREB"/>
    <property type="match status" value="1"/>
</dbReference>
<dbReference type="AlphaFoldDB" id="A0A9P4GQZ1"/>
<dbReference type="GeneID" id="63849547"/>
<reference evidence="2" key="1">
    <citation type="submission" date="2020-01" db="EMBL/GenBank/DDBJ databases">
        <authorList>
            <consortium name="DOE Joint Genome Institute"/>
            <person name="Haridas S."/>
            <person name="Albert R."/>
            <person name="Binder M."/>
            <person name="Bloem J."/>
            <person name="Labutti K."/>
            <person name="Salamov A."/>
            <person name="Andreopoulos B."/>
            <person name="Baker S.E."/>
            <person name="Barry K."/>
            <person name="Bills G."/>
            <person name="Bluhm B.H."/>
            <person name="Cannon C."/>
            <person name="Castanera R."/>
            <person name="Culley D.E."/>
            <person name="Daum C."/>
            <person name="Ezra D."/>
            <person name="Gonzalez J.B."/>
            <person name="Henrissat B."/>
            <person name="Kuo A."/>
            <person name="Liang C."/>
            <person name="Lipzen A."/>
            <person name="Lutzoni F."/>
            <person name="Magnuson J."/>
            <person name="Mondo S."/>
            <person name="Nolan M."/>
            <person name="Ohm R."/>
            <person name="Pangilinan J."/>
            <person name="Park H.-J."/>
            <person name="Ramirez L."/>
            <person name="Alfaro M."/>
            <person name="Sun H."/>
            <person name="Tritt A."/>
            <person name="Yoshinaga Y."/>
            <person name="Zwiers L.-H."/>
            <person name="Turgeon B.G."/>
            <person name="Goodwin S.B."/>
            <person name="Spatafora J.W."/>
            <person name="Crous P.W."/>
            <person name="Grigoriev I.V."/>
        </authorList>
    </citation>
    <scope>NUCLEOTIDE SEQUENCE</scope>
    <source>
        <strain evidence="2">CBS 394.84</strain>
    </source>
</reference>